<gene>
    <name evidence="1" type="ORF">PSYMO_38423</name>
</gene>
<accession>A0A656GN92</accession>
<dbReference type="EMBL" id="AEAG01003262">
    <property type="protein sequence ID" value="EGH27054.1"/>
    <property type="molecule type" value="Genomic_DNA"/>
</dbReference>
<proteinExistence type="predicted"/>
<name>A0A656GN92_PSEA0</name>
<sequence>RPLKARMAAINVNGFMGDPLILYENLPLILAEG</sequence>
<reference evidence="1 2" key="1">
    <citation type="journal article" date="2011" name="PLoS Pathog.">
        <title>Dynamic evolution of pathogenicity revealed by sequencing and comparative genomics of 19 Pseudomonas syringae isolates.</title>
        <authorList>
            <person name="Baltrus D.A."/>
            <person name="Nishimura M.T."/>
            <person name="Romanchuk A."/>
            <person name="Chang J.H."/>
            <person name="Mukhtar M.S."/>
            <person name="Cherkis K."/>
            <person name="Roach J."/>
            <person name="Grant S.R."/>
            <person name="Jones C.D."/>
            <person name="Dangl J.L."/>
        </authorList>
    </citation>
    <scope>NUCLEOTIDE SEQUENCE [LARGE SCALE GENOMIC DNA]</scope>
    <source>
        <strain evidence="1 2">301020</strain>
    </source>
</reference>
<dbReference type="Proteomes" id="UP000003465">
    <property type="component" value="Unassembled WGS sequence"/>
</dbReference>
<protein>
    <submittedName>
        <fullName evidence="1">Uncharacterized protein</fullName>
    </submittedName>
</protein>
<evidence type="ECO:0000313" key="2">
    <source>
        <dbReference type="Proteomes" id="UP000003465"/>
    </source>
</evidence>
<dbReference type="AlphaFoldDB" id="A0A656GN92"/>
<feature type="non-terminal residue" evidence="1">
    <location>
        <position position="1"/>
    </location>
</feature>
<feature type="non-terminal residue" evidence="1">
    <location>
        <position position="33"/>
    </location>
</feature>
<evidence type="ECO:0000313" key="1">
    <source>
        <dbReference type="EMBL" id="EGH27054.1"/>
    </source>
</evidence>
<organism evidence="1 2">
    <name type="scientific">Pseudomonas amygdali pv. mori str. 301020</name>
    <dbReference type="NCBI Taxonomy" id="629261"/>
    <lineage>
        <taxon>Bacteria</taxon>
        <taxon>Pseudomonadati</taxon>
        <taxon>Pseudomonadota</taxon>
        <taxon>Gammaproteobacteria</taxon>
        <taxon>Pseudomonadales</taxon>
        <taxon>Pseudomonadaceae</taxon>
        <taxon>Pseudomonas</taxon>
        <taxon>Pseudomonas amygdali</taxon>
    </lineage>
</organism>
<comment type="caution">
    <text evidence="1">The sequence shown here is derived from an EMBL/GenBank/DDBJ whole genome shotgun (WGS) entry which is preliminary data.</text>
</comment>